<dbReference type="GO" id="GO:0005829">
    <property type="term" value="C:cytosol"/>
    <property type="evidence" value="ECO:0007669"/>
    <property type="project" value="UniProtKB-SubCell"/>
</dbReference>
<comment type="subunit">
    <text evidence="8">Component of the translation initiation factor 2B (eIF2B) complex which is a heterodecamer of two sets of five different subunits: alpha, beta, gamma, delta and epsilon. Subunits alpha, beta and delta comprise a regulatory subcomplex and subunits epsilon and gamma comprise a catalytic subcomplex. Within the complex, the hexameric regulatory complex resides at the center, with the two heterodimeric catalytic subcomplexes bound on opposite sides.</text>
</comment>
<dbReference type="OrthoDB" id="10249309at2759"/>
<dbReference type="GO" id="GO:0005851">
    <property type="term" value="C:eukaryotic translation initiation factor 2B complex"/>
    <property type="evidence" value="ECO:0007669"/>
    <property type="project" value="TreeGrafter"/>
</dbReference>
<protein>
    <recommendedName>
        <fullName evidence="6">Translation initiation factor eIF2B subunit alpha</fullName>
    </recommendedName>
    <alternativeName>
        <fullName evidence="7">eIF2B GDP-GTP exchange factor subunit alpha</fullName>
    </alternativeName>
</protein>
<keyword evidence="3" id="KW-0963">Cytoplasm</keyword>
<dbReference type="GO" id="GO:0003743">
    <property type="term" value="F:translation initiation factor activity"/>
    <property type="evidence" value="ECO:0007669"/>
    <property type="project" value="UniProtKB-KW"/>
</dbReference>
<dbReference type="InterPro" id="IPR042529">
    <property type="entry name" value="IF_2B-like_C"/>
</dbReference>
<keyword evidence="12" id="KW-1185">Reference proteome</keyword>
<comment type="similarity">
    <text evidence="2 9">Belongs to the eIF-2B alpha/beta/delta subunits family.</text>
</comment>
<dbReference type="RefSeq" id="XP_013245690.1">
    <property type="nucleotide sequence ID" value="XM_013390236.1"/>
</dbReference>
<dbReference type="Gene3D" id="1.20.120.1070">
    <property type="entry name" value="Translation initiation factor eIF-2B, N-terminal domain"/>
    <property type="match status" value="1"/>
</dbReference>
<dbReference type="FunCoup" id="A0A066WGG8">
    <property type="interactions" value="638"/>
</dbReference>
<keyword evidence="11" id="KW-0808">Transferase</keyword>
<dbReference type="STRING" id="1037660.A0A066WGG8"/>
<dbReference type="InterPro" id="IPR051501">
    <property type="entry name" value="eIF2B_alpha/beta/delta"/>
</dbReference>
<evidence type="ECO:0000256" key="7">
    <source>
        <dbReference type="ARBA" id="ARBA00044236"/>
    </source>
</evidence>
<keyword evidence="4" id="KW-0396">Initiation factor</keyword>
<evidence type="ECO:0000256" key="8">
    <source>
        <dbReference type="ARBA" id="ARBA00046432"/>
    </source>
</evidence>
<proteinExistence type="inferred from homology"/>
<evidence type="ECO:0000256" key="6">
    <source>
        <dbReference type="ARBA" id="ARBA00044208"/>
    </source>
</evidence>
<dbReference type="PANTHER" id="PTHR45860:SF1">
    <property type="entry name" value="TRANSLATION INITIATION FACTOR EIF-2B SUBUNIT ALPHA"/>
    <property type="match status" value="1"/>
</dbReference>
<evidence type="ECO:0000256" key="5">
    <source>
        <dbReference type="ARBA" id="ARBA00022917"/>
    </source>
</evidence>
<accession>A0A066WGG8</accession>
<evidence type="ECO:0000256" key="4">
    <source>
        <dbReference type="ARBA" id="ARBA00022540"/>
    </source>
</evidence>
<dbReference type="Pfam" id="PF01008">
    <property type="entry name" value="IF-2B"/>
    <property type="match status" value="1"/>
</dbReference>
<dbReference type="GO" id="GO:0005085">
    <property type="term" value="F:guanyl-nucleotide exchange factor activity"/>
    <property type="evidence" value="ECO:0007669"/>
    <property type="project" value="TreeGrafter"/>
</dbReference>
<evidence type="ECO:0000313" key="12">
    <source>
        <dbReference type="Proteomes" id="UP000027361"/>
    </source>
</evidence>
<dbReference type="OMA" id="GDWESCK"/>
<comment type="caution">
    <text evidence="11">The sequence shown here is derived from an EMBL/GenBank/DDBJ whole genome shotgun (WGS) entry which is preliminary data.</text>
</comment>
<reference evidence="11 12" key="1">
    <citation type="submission" date="2014-05" db="EMBL/GenBank/DDBJ databases">
        <title>Draft genome sequence of a rare smut relative, Tilletiaria anomala UBC 951.</title>
        <authorList>
            <consortium name="DOE Joint Genome Institute"/>
            <person name="Toome M."/>
            <person name="Kuo A."/>
            <person name="Henrissat B."/>
            <person name="Lipzen A."/>
            <person name="Tritt A."/>
            <person name="Yoshinaga Y."/>
            <person name="Zane M."/>
            <person name="Barry K."/>
            <person name="Grigoriev I.V."/>
            <person name="Spatafora J.W."/>
            <person name="Aimea M.C."/>
        </authorList>
    </citation>
    <scope>NUCLEOTIDE SEQUENCE [LARGE SCALE GENOMIC DNA]</scope>
    <source>
        <strain evidence="11 12">UBC 951</strain>
    </source>
</reference>
<organism evidence="11 12">
    <name type="scientific">Tilletiaria anomala (strain ATCC 24038 / CBS 436.72 / UBC 951)</name>
    <dbReference type="NCBI Taxonomy" id="1037660"/>
    <lineage>
        <taxon>Eukaryota</taxon>
        <taxon>Fungi</taxon>
        <taxon>Dikarya</taxon>
        <taxon>Basidiomycota</taxon>
        <taxon>Ustilaginomycotina</taxon>
        <taxon>Exobasidiomycetes</taxon>
        <taxon>Georgefischeriales</taxon>
        <taxon>Tilletiariaceae</taxon>
        <taxon>Tilletiaria</taxon>
    </lineage>
</organism>
<gene>
    <name evidence="11" type="ORF">K437DRAFT_253791</name>
</gene>
<dbReference type="InParanoid" id="A0A066WGG8"/>
<dbReference type="Proteomes" id="UP000027361">
    <property type="component" value="Unassembled WGS sequence"/>
</dbReference>
<feature type="region of interest" description="Disordered" evidence="10">
    <location>
        <begin position="274"/>
        <end position="318"/>
    </location>
</feature>
<dbReference type="GO" id="GO:0016740">
    <property type="term" value="F:transferase activity"/>
    <property type="evidence" value="ECO:0007669"/>
    <property type="project" value="UniProtKB-KW"/>
</dbReference>
<evidence type="ECO:0000256" key="1">
    <source>
        <dbReference type="ARBA" id="ARBA00004514"/>
    </source>
</evidence>
<keyword evidence="5" id="KW-0648">Protein biosynthesis</keyword>
<evidence type="ECO:0000256" key="3">
    <source>
        <dbReference type="ARBA" id="ARBA00022490"/>
    </source>
</evidence>
<dbReference type="Gene3D" id="3.40.50.10470">
    <property type="entry name" value="Translation initiation factor eif-2b, domain 2"/>
    <property type="match status" value="1"/>
</dbReference>
<dbReference type="PANTHER" id="PTHR45860">
    <property type="entry name" value="TRANSLATION INITIATION FACTOR EIF-2B SUBUNIT ALPHA"/>
    <property type="match status" value="1"/>
</dbReference>
<dbReference type="InterPro" id="IPR037171">
    <property type="entry name" value="NagB/RpiA_transferase-like"/>
</dbReference>
<dbReference type="GeneID" id="25263673"/>
<dbReference type="SUPFAM" id="SSF100950">
    <property type="entry name" value="NagB/RpiA/CoA transferase-like"/>
    <property type="match status" value="1"/>
</dbReference>
<evidence type="ECO:0000256" key="2">
    <source>
        <dbReference type="ARBA" id="ARBA00007251"/>
    </source>
</evidence>
<feature type="compositionally biased region" description="Polar residues" evidence="10">
    <location>
        <begin position="299"/>
        <end position="310"/>
    </location>
</feature>
<evidence type="ECO:0000256" key="9">
    <source>
        <dbReference type="RuleBase" id="RU003814"/>
    </source>
</evidence>
<evidence type="ECO:0000313" key="11">
    <source>
        <dbReference type="EMBL" id="KDN52851.1"/>
    </source>
</evidence>
<dbReference type="EMBL" id="JMSN01000006">
    <property type="protein sequence ID" value="KDN52851.1"/>
    <property type="molecule type" value="Genomic_DNA"/>
</dbReference>
<dbReference type="HOGENOM" id="CLU_016218_0_0_1"/>
<dbReference type="InterPro" id="IPR042528">
    <property type="entry name" value="elF-2B_alpha_N"/>
</dbReference>
<comment type="subcellular location">
    <subcellularLocation>
        <location evidence="1">Cytoplasm</location>
        <location evidence="1">Cytosol</location>
    </subcellularLocation>
</comment>
<evidence type="ECO:0000256" key="10">
    <source>
        <dbReference type="SAM" id="MobiDB-lite"/>
    </source>
</evidence>
<dbReference type="InterPro" id="IPR000649">
    <property type="entry name" value="IF-2B-related"/>
</dbReference>
<name>A0A066WGG8_TILAU</name>
<dbReference type="AlphaFoldDB" id="A0A066WGG8"/>
<sequence length="368" mass="39668">MTTATQTSSSSSSTAAASTFDIVQAYHAHLMQSSDTPMQIAAILALCDMVSRSEAGTVSELIITVRQGCDRLREQLSNPVPAIAGMDLFQRFVIMPRNWEGQNDFIAQKNSLVALAREFAANTAPSCRERITELAVPFIRDDAVILTHSYSRVVMQVLMKAAKRYNKRISVYVTEARATGLGMKTYEELTAAGIPCTVILDSAVGYIMSKVDMVLTGAEAVVESGGILNALGTYQIGLIAKAANKPLYSCCESFKFLRLFPLSQDDLPVPHKNTLGFPSSTASARQVKIPSGSFRESPAMSSTPTETQPKPQDARDGQPCLMTKEMLEANPAVDYTPASLMTFLLTDYGALPPSAVNDALLSVYGGPD</sequence>